<dbReference type="EMBL" id="JAKNSF020000031">
    <property type="protein sequence ID" value="KAK7728783.1"/>
    <property type="molecule type" value="Genomic_DNA"/>
</dbReference>
<reference evidence="2 3" key="1">
    <citation type="submission" date="2024-02" db="EMBL/GenBank/DDBJ databases">
        <title>De novo assembly and annotation of 12 fungi associated with fruit tree decline syndrome in Ontario, Canada.</title>
        <authorList>
            <person name="Sulman M."/>
            <person name="Ellouze W."/>
            <person name="Ilyukhin E."/>
        </authorList>
    </citation>
    <scope>NUCLEOTIDE SEQUENCE [LARGE SCALE GENOMIC DNA]</scope>
    <source>
        <strain evidence="2 3">M169</strain>
    </source>
</reference>
<evidence type="ECO:0000259" key="1">
    <source>
        <dbReference type="Pfam" id="PF12697"/>
    </source>
</evidence>
<dbReference type="Pfam" id="PF12697">
    <property type="entry name" value="Abhydrolase_6"/>
    <property type="match status" value="1"/>
</dbReference>
<sequence length="205" mass="23074">MNPELTYVDDVEVINETLQPILDAGREVIMVAHSSGTLPASHCIEGESVAERAECGLKGGIQHYINVCGLAYPRRGKNFLGRGGDTPLQEFHNVEDGIIHLLDSAKATFYNDLPIEKTEKIWPTMMKSHSQMNWNSRPRFIDEEITVSKTYVFCENDIALPTEYQAYFVGVGGYEDVIRVQSGHSPFLTIPEQMIEIIWKIAQKT</sequence>
<dbReference type="InterPro" id="IPR029058">
    <property type="entry name" value="AB_hydrolase_fold"/>
</dbReference>
<dbReference type="PANTHER" id="PTHR37017">
    <property type="entry name" value="AB HYDROLASE-1 DOMAIN-CONTAINING PROTEIN-RELATED"/>
    <property type="match status" value="1"/>
</dbReference>
<dbReference type="SUPFAM" id="SSF53474">
    <property type="entry name" value="alpha/beta-Hydrolases"/>
    <property type="match status" value="1"/>
</dbReference>
<name>A0ABR1P818_DIAER</name>
<accession>A0ABR1P818</accession>
<organism evidence="2 3">
    <name type="scientific">Diaporthe eres</name>
    <name type="common">Phomopsis oblonga</name>
    <dbReference type="NCBI Taxonomy" id="83184"/>
    <lineage>
        <taxon>Eukaryota</taxon>
        <taxon>Fungi</taxon>
        <taxon>Dikarya</taxon>
        <taxon>Ascomycota</taxon>
        <taxon>Pezizomycotina</taxon>
        <taxon>Sordariomycetes</taxon>
        <taxon>Sordariomycetidae</taxon>
        <taxon>Diaporthales</taxon>
        <taxon>Diaporthaceae</taxon>
        <taxon>Diaporthe</taxon>
        <taxon>Diaporthe eres species complex</taxon>
    </lineage>
</organism>
<dbReference type="PANTHER" id="PTHR37017:SF11">
    <property type="entry name" value="ESTERASE_LIPASE_THIOESTERASE DOMAIN-CONTAINING PROTEIN"/>
    <property type="match status" value="1"/>
</dbReference>
<protein>
    <recommendedName>
        <fullName evidence="1">AB hydrolase-1 domain-containing protein</fullName>
    </recommendedName>
</protein>
<keyword evidence="3" id="KW-1185">Reference proteome</keyword>
<dbReference type="Gene3D" id="3.40.50.1820">
    <property type="entry name" value="alpha/beta hydrolase"/>
    <property type="match status" value="1"/>
</dbReference>
<dbReference type="Proteomes" id="UP001430848">
    <property type="component" value="Unassembled WGS sequence"/>
</dbReference>
<evidence type="ECO:0000313" key="3">
    <source>
        <dbReference type="Proteomes" id="UP001430848"/>
    </source>
</evidence>
<proteinExistence type="predicted"/>
<gene>
    <name evidence="2" type="ORF">SLS63_006391</name>
</gene>
<evidence type="ECO:0000313" key="2">
    <source>
        <dbReference type="EMBL" id="KAK7728783.1"/>
    </source>
</evidence>
<dbReference type="InterPro" id="IPR000073">
    <property type="entry name" value="AB_hydrolase_1"/>
</dbReference>
<feature type="domain" description="AB hydrolase-1" evidence="1">
    <location>
        <begin position="5"/>
        <end position="194"/>
    </location>
</feature>
<dbReference type="InterPro" id="IPR052897">
    <property type="entry name" value="Sec-Metab_Biosynth_Hydrolase"/>
</dbReference>
<comment type="caution">
    <text evidence="2">The sequence shown here is derived from an EMBL/GenBank/DDBJ whole genome shotgun (WGS) entry which is preliminary data.</text>
</comment>